<evidence type="ECO:0000313" key="11">
    <source>
        <dbReference type="EMBL" id="MBE1874202.1"/>
    </source>
</evidence>
<evidence type="ECO:0000256" key="3">
    <source>
        <dbReference type="ARBA" id="ARBA00022553"/>
    </source>
</evidence>
<comment type="catalytic activity">
    <reaction evidence="1">
        <text>ATP + protein L-histidine = ADP + protein N-phospho-L-histidine.</text>
        <dbReference type="EC" id="2.7.13.3"/>
    </reaction>
</comment>
<dbReference type="EMBL" id="JADAQT010000013">
    <property type="protein sequence ID" value="MBE1874202.1"/>
    <property type="molecule type" value="Genomic_DNA"/>
</dbReference>
<feature type="transmembrane region" description="Helical" evidence="9">
    <location>
        <begin position="12"/>
        <end position="33"/>
    </location>
</feature>
<gene>
    <name evidence="11" type="ORF">IHE71_00555</name>
</gene>
<keyword evidence="9" id="KW-0812">Transmembrane</keyword>
<proteinExistence type="predicted"/>
<keyword evidence="4" id="KW-0808">Transferase</keyword>
<keyword evidence="3" id="KW-0597">Phosphoprotein</keyword>
<dbReference type="Pfam" id="PF07730">
    <property type="entry name" value="HisKA_3"/>
    <property type="match status" value="1"/>
</dbReference>
<keyword evidence="8" id="KW-0902">Two-component regulatory system</keyword>
<evidence type="ECO:0000259" key="10">
    <source>
        <dbReference type="Pfam" id="PF07730"/>
    </source>
</evidence>
<dbReference type="InterPro" id="IPR036890">
    <property type="entry name" value="HATPase_C_sf"/>
</dbReference>
<evidence type="ECO:0000256" key="6">
    <source>
        <dbReference type="ARBA" id="ARBA00022777"/>
    </source>
</evidence>
<accession>A0ABR9MS54</accession>
<feature type="transmembrane region" description="Helical" evidence="9">
    <location>
        <begin position="39"/>
        <end position="56"/>
    </location>
</feature>
<feature type="transmembrane region" description="Helical" evidence="9">
    <location>
        <begin position="161"/>
        <end position="184"/>
    </location>
</feature>
<name>A0ABR9MS54_9MICO</name>
<evidence type="ECO:0000256" key="5">
    <source>
        <dbReference type="ARBA" id="ARBA00022741"/>
    </source>
</evidence>
<dbReference type="InterPro" id="IPR050482">
    <property type="entry name" value="Sensor_HK_TwoCompSys"/>
</dbReference>
<keyword evidence="12" id="KW-1185">Reference proteome</keyword>
<feature type="transmembrane region" description="Helical" evidence="9">
    <location>
        <begin position="63"/>
        <end position="84"/>
    </location>
</feature>
<dbReference type="Gene3D" id="1.20.5.1930">
    <property type="match status" value="1"/>
</dbReference>
<dbReference type="InterPro" id="IPR011712">
    <property type="entry name" value="Sig_transdc_His_kin_sub3_dim/P"/>
</dbReference>
<dbReference type="CDD" id="cd16917">
    <property type="entry name" value="HATPase_UhpB-NarQ-NarX-like"/>
    <property type="match status" value="1"/>
</dbReference>
<evidence type="ECO:0000256" key="4">
    <source>
        <dbReference type="ARBA" id="ARBA00022679"/>
    </source>
</evidence>
<evidence type="ECO:0000313" key="12">
    <source>
        <dbReference type="Proteomes" id="UP000625527"/>
    </source>
</evidence>
<evidence type="ECO:0000256" key="9">
    <source>
        <dbReference type="SAM" id="Phobius"/>
    </source>
</evidence>
<dbReference type="PANTHER" id="PTHR24421:SF10">
    <property type="entry name" value="NITRATE_NITRITE SENSOR PROTEIN NARQ"/>
    <property type="match status" value="1"/>
</dbReference>
<keyword evidence="7" id="KW-0067">ATP-binding</keyword>
<dbReference type="EC" id="2.7.13.3" evidence="2"/>
<evidence type="ECO:0000256" key="8">
    <source>
        <dbReference type="ARBA" id="ARBA00023012"/>
    </source>
</evidence>
<dbReference type="Gene3D" id="3.30.565.10">
    <property type="entry name" value="Histidine kinase-like ATPase, C-terminal domain"/>
    <property type="match status" value="1"/>
</dbReference>
<dbReference type="SUPFAM" id="SSF55874">
    <property type="entry name" value="ATPase domain of HSP90 chaperone/DNA topoisomerase II/histidine kinase"/>
    <property type="match status" value="1"/>
</dbReference>
<comment type="caution">
    <text evidence="11">The sequence shown here is derived from an EMBL/GenBank/DDBJ whole genome shotgun (WGS) entry which is preliminary data.</text>
</comment>
<keyword evidence="9" id="KW-0472">Membrane</keyword>
<feature type="transmembrane region" description="Helical" evidence="9">
    <location>
        <begin position="121"/>
        <end position="141"/>
    </location>
</feature>
<feature type="transmembrane region" description="Helical" evidence="9">
    <location>
        <begin position="96"/>
        <end position="114"/>
    </location>
</feature>
<keyword evidence="5" id="KW-0547">Nucleotide-binding</keyword>
<reference evidence="11 12" key="1">
    <citation type="submission" date="2020-10" db="EMBL/GenBank/DDBJ databases">
        <title>Myceligenerans pegani sp. nov., an endophytic actinomycete isolated from Peganum harmala L. in Xinjiang, China.</title>
        <authorList>
            <person name="Xin L."/>
        </authorList>
    </citation>
    <scope>NUCLEOTIDE SEQUENCE [LARGE SCALE GENOMIC DNA]</scope>
    <source>
        <strain evidence="11 12">TRM65318</strain>
    </source>
</reference>
<protein>
    <recommendedName>
        <fullName evidence="2">histidine kinase</fullName>
        <ecNumber evidence="2">2.7.13.3</ecNumber>
    </recommendedName>
</protein>
<evidence type="ECO:0000256" key="2">
    <source>
        <dbReference type="ARBA" id="ARBA00012438"/>
    </source>
</evidence>
<sequence>MTTRRVYADVVSVRRALLVVLAVLTVVSAWLLGNGVGPVGVPAAVAVGAVLAMIVGGRAGRSYLHVLAIGAGSISLATTAYVLFADVTIGEPGKHPGPVELIALFALLAAVVRWTAPLRVAVISAALVWVAFVVWVLRLVKYWPQVASDVGPWPISSGFDLLIILGHLAGMAFPATIAVLTGGVPRHLARRRRELIAEVRREQRLELAQDLHDFVAHDLTGIVAQAQAVRFARADDLDQMREVLERIEHVGVGALDAMDGFVQVLHDDGAAAPRSMRRISDVPALVDRFRGQRGYGPPVRVEIDDDVRTGPSQEVQATVYRVVVEGLTNVRRHAAPGCAVTVSVSGSLDGDLVVVVLNDIGTMALSLERPRRAHGGTGLTALRERVAAVGGRLVAGPDGNGQWRLSATIPCWGRGGTRS</sequence>
<keyword evidence="6" id="KW-0418">Kinase</keyword>
<dbReference type="PANTHER" id="PTHR24421">
    <property type="entry name" value="NITRATE/NITRITE SENSOR PROTEIN NARX-RELATED"/>
    <property type="match status" value="1"/>
</dbReference>
<organism evidence="11 12">
    <name type="scientific">Myceligenerans pegani</name>
    <dbReference type="NCBI Taxonomy" id="2776917"/>
    <lineage>
        <taxon>Bacteria</taxon>
        <taxon>Bacillati</taxon>
        <taxon>Actinomycetota</taxon>
        <taxon>Actinomycetes</taxon>
        <taxon>Micrococcales</taxon>
        <taxon>Promicromonosporaceae</taxon>
        <taxon>Myceligenerans</taxon>
    </lineage>
</organism>
<keyword evidence="9" id="KW-1133">Transmembrane helix</keyword>
<dbReference type="RefSeq" id="WP_192860784.1">
    <property type="nucleotide sequence ID" value="NZ_JADAQT010000013.1"/>
</dbReference>
<evidence type="ECO:0000256" key="1">
    <source>
        <dbReference type="ARBA" id="ARBA00000085"/>
    </source>
</evidence>
<evidence type="ECO:0000256" key="7">
    <source>
        <dbReference type="ARBA" id="ARBA00022840"/>
    </source>
</evidence>
<feature type="domain" description="Signal transduction histidine kinase subgroup 3 dimerisation and phosphoacceptor" evidence="10">
    <location>
        <begin position="204"/>
        <end position="267"/>
    </location>
</feature>
<dbReference type="Proteomes" id="UP000625527">
    <property type="component" value="Unassembled WGS sequence"/>
</dbReference>